<dbReference type="SUPFAM" id="SSF55811">
    <property type="entry name" value="Nudix"/>
    <property type="match status" value="1"/>
</dbReference>
<dbReference type="VEuPathDB" id="AmoebaDB:NAEGRDRAFT_72185"/>
<feature type="coiled-coil region" evidence="1">
    <location>
        <begin position="169"/>
        <end position="196"/>
    </location>
</feature>
<dbReference type="InterPro" id="IPR015797">
    <property type="entry name" value="NUDIX_hydrolase-like_dom_sf"/>
</dbReference>
<sequence length="252" mass="29314">MKQRIVKPTFQTNSFLIEDDQEEDNLTTSPSSPNPPIENTSQGSDPAENPENSDFSDWKKKEKKKMSRAAQFANAKASGVLLFRTFNNCPDSLEFLLGKHSKTNSWENFAGKVNMGETVEEAALRELQEETLNQFSEEHVKMVASQLNIERAFFIKVNQSNQAMFLVHLNDFEPDLEEWKRKAERLKSENRKVELSEFNFFKEFPLQELRVPHLQEFIPKKRNDIMKMALEIIKCPTRETSSTKHNVTKRNR</sequence>
<dbReference type="GeneID" id="8854185"/>
<organism evidence="5">
    <name type="scientific">Naegleria gruberi</name>
    <name type="common">Amoeba</name>
    <dbReference type="NCBI Taxonomy" id="5762"/>
    <lineage>
        <taxon>Eukaryota</taxon>
        <taxon>Discoba</taxon>
        <taxon>Heterolobosea</taxon>
        <taxon>Tetramitia</taxon>
        <taxon>Eutetramitia</taxon>
        <taxon>Vahlkampfiidae</taxon>
        <taxon>Naegleria</taxon>
    </lineage>
</organism>
<accession>D2VT61</accession>
<dbReference type="Gene3D" id="3.90.79.10">
    <property type="entry name" value="Nucleoside Triphosphate Pyrophosphohydrolase"/>
    <property type="match status" value="1"/>
</dbReference>
<keyword evidence="5" id="KW-1185">Reference proteome</keyword>
<dbReference type="AlphaFoldDB" id="D2VT61"/>
<feature type="compositionally biased region" description="Low complexity" evidence="2">
    <location>
        <begin position="26"/>
        <end position="41"/>
    </location>
</feature>
<dbReference type="KEGG" id="ngr:NAEGRDRAFT_72185"/>
<gene>
    <name evidence="4" type="ORF">NAEGRDRAFT_72185</name>
</gene>
<name>D2VT61_NAEGR</name>
<reference evidence="4 5" key="1">
    <citation type="journal article" date="2010" name="Cell">
        <title>The genome of Naegleria gruberi illuminates early eukaryotic versatility.</title>
        <authorList>
            <person name="Fritz-Laylin L.K."/>
            <person name="Prochnik S.E."/>
            <person name="Ginger M.L."/>
            <person name="Dacks J.B."/>
            <person name="Carpenter M.L."/>
            <person name="Field M.C."/>
            <person name="Kuo A."/>
            <person name="Paredez A."/>
            <person name="Chapman J."/>
            <person name="Pham J."/>
            <person name="Shu S."/>
            <person name="Neupane R."/>
            <person name="Cipriano M."/>
            <person name="Mancuso J."/>
            <person name="Tu H."/>
            <person name="Salamov A."/>
            <person name="Lindquist E."/>
            <person name="Shapiro H."/>
            <person name="Lucas S."/>
            <person name="Grigoriev I.V."/>
            <person name="Cande W.Z."/>
            <person name="Fulton C."/>
            <person name="Rokhsar D.S."/>
            <person name="Dawson S.C."/>
        </authorList>
    </citation>
    <scope>NUCLEOTIDE SEQUENCE [LARGE SCALE GENOMIC DNA]</scope>
    <source>
        <strain evidence="4 5">NEG-M</strain>
    </source>
</reference>
<dbReference type="Proteomes" id="UP000006671">
    <property type="component" value="Unassembled WGS sequence"/>
</dbReference>
<dbReference type="Pfam" id="PF00293">
    <property type="entry name" value="NUDIX"/>
    <property type="match status" value="1"/>
</dbReference>
<evidence type="ECO:0000313" key="5">
    <source>
        <dbReference type="Proteomes" id="UP000006671"/>
    </source>
</evidence>
<protein>
    <submittedName>
        <fullName evidence="4">Predicted protein</fullName>
    </submittedName>
</protein>
<keyword evidence="1" id="KW-0175">Coiled coil</keyword>
<dbReference type="InParanoid" id="D2VT61"/>
<dbReference type="InterPro" id="IPR000086">
    <property type="entry name" value="NUDIX_hydrolase_dom"/>
</dbReference>
<feature type="domain" description="Nudix hydrolase" evidence="3">
    <location>
        <begin position="73"/>
        <end position="227"/>
    </location>
</feature>
<dbReference type="RefSeq" id="XP_002672772.1">
    <property type="nucleotide sequence ID" value="XM_002672726.1"/>
</dbReference>
<evidence type="ECO:0000259" key="3">
    <source>
        <dbReference type="PROSITE" id="PS51462"/>
    </source>
</evidence>
<dbReference type="PROSITE" id="PS51462">
    <property type="entry name" value="NUDIX"/>
    <property type="match status" value="1"/>
</dbReference>
<evidence type="ECO:0000256" key="2">
    <source>
        <dbReference type="SAM" id="MobiDB-lite"/>
    </source>
</evidence>
<evidence type="ECO:0000256" key="1">
    <source>
        <dbReference type="SAM" id="Coils"/>
    </source>
</evidence>
<dbReference type="OrthoDB" id="408303at2759"/>
<evidence type="ECO:0000313" key="4">
    <source>
        <dbReference type="EMBL" id="EFC40028.1"/>
    </source>
</evidence>
<dbReference type="EMBL" id="GG738895">
    <property type="protein sequence ID" value="EFC40028.1"/>
    <property type="molecule type" value="Genomic_DNA"/>
</dbReference>
<feature type="region of interest" description="Disordered" evidence="2">
    <location>
        <begin position="1"/>
        <end position="60"/>
    </location>
</feature>
<proteinExistence type="predicted"/>